<evidence type="ECO:0000313" key="2">
    <source>
        <dbReference type="Proteomes" id="UP000070589"/>
    </source>
</evidence>
<gene>
    <name evidence="1" type="ORF">AKJ62_04260</name>
</gene>
<dbReference type="AlphaFoldDB" id="A0A133U3U7"/>
<reference evidence="1 2" key="1">
    <citation type="journal article" date="2016" name="Sci. Rep.">
        <title>Metabolic traits of an uncultured archaeal lineage -MSBL1- from brine pools of the Red Sea.</title>
        <authorList>
            <person name="Mwirichia R."/>
            <person name="Alam I."/>
            <person name="Rashid M."/>
            <person name="Vinu M."/>
            <person name="Ba-Alawi W."/>
            <person name="Anthony Kamau A."/>
            <person name="Kamanda Ngugi D."/>
            <person name="Goker M."/>
            <person name="Klenk H.P."/>
            <person name="Bajic V."/>
            <person name="Stingl U."/>
        </authorList>
    </citation>
    <scope>NUCLEOTIDE SEQUENCE [LARGE SCALE GENOMIC DNA]</scope>
    <source>
        <strain evidence="1">SCGC-AAA259D14</strain>
    </source>
</reference>
<accession>A0A133U3U7</accession>
<protein>
    <recommendedName>
        <fullName evidence="3">DUF4935 domain-containing protein</fullName>
    </recommendedName>
</protein>
<organism evidence="1 2">
    <name type="scientific">candidate division MSBL1 archaeon SCGC-AAA259D14</name>
    <dbReference type="NCBI Taxonomy" id="1698261"/>
    <lineage>
        <taxon>Archaea</taxon>
        <taxon>Methanobacteriati</taxon>
        <taxon>Methanobacteriota</taxon>
        <taxon>candidate division MSBL1</taxon>
    </lineage>
</organism>
<evidence type="ECO:0000313" key="1">
    <source>
        <dbReference type="EMBL" id="KXA88872.1"/>
    </source>
</evidence>
<dbReference type="Proteomes" id="UP000070589">
    <property type="component" value="Unassembled WGS sequence"/>
</dbReference>
<evidence type="ECO:0008006" key="3">
    <source>
        <dbReference type="Google" id="ProtNLM"/>
    </source>
</evidence>
<comment type="caution">
    <text evidence="1">The sequence shown here is derived from an EMBL/GenBank/DDBJ whole genome shotgun (WGS) entry which is preliminary data.</text>
</comment>
<dbReference type="EMBL" id="LHXL01000073">
    <property type="protein sequence ID" value="KXA88872.1"/>
    <property type="molecule type" value="Genomic_DNA"/>
</dbReference>
<proteinExistence type="predicted"/>
<keyword evidence="2" id="KW-1185">Reference proteome</keyword>
<name>A0A133U3U7_9EURY</name>
<sequence>MTFSFDTNLIIGLIIEFDRLHETSKDLVHSLLEGKGKDLVLTSSSVRETEEKLRKAINKALIKLYPYVLDLIKLSKDDFQTEFLEIIEDLKKEDRYRSSFYEVLYDKTMKYLNEGKEKKKLPNFWSELSIELSRSVEAEIKRNISNYKIIQLEKEDIEDIFYLNKVLAGKKIKFKDQYDGEIFNEIIIYSQNADVTSLEFFSNDKEFIETAEKAKENLIEYSKFNISNLSFNHVTTR</sequence>